<evidence type="ECO:0000256" key="1">
    <source>
        <dbReference type="SAM" id="MobiDB-lite"/>
    </source>
</evidence>
<sequence length="189" mass="21079">MSTSDVRNIDSLQRLRTGVLSMADSWEKTLQEIRISIHRADQYFGDEVPRYWRHQTELAERELTEAKDNLQQKQSSARAGDRVSALEAQKRVAAAKARLDLCRDRYRTAKSLAIEIRHQCDELLGPLADMTEHSDNLLPAAALKLGTLLEWLHRYADAAQLPVSPDEAFASPTGPPSDPPPDPPASDAP</sequence>
<protein>
    <submittedName>
        <fullName evidence="2">Uncharacterized protein</fullName>
    </submittedName>
</protein>
<proteinExistence type="predicted"/>
<dbReference type="AlphaFoldDB" id="A0A518HVP2"/>
<accession>A0A518HVP2</accession>
<gene>
    <name evidence="2" type="ORF">Enr13x_47050</name>
</gene>
<dbReference type="Proteomes" id="UP000319004">
    <property type="component" value="Chromosome"/>
</dbReference>
<evidence type="ECO:0000313" key="2">
    <source>
        <dbReference type="EMBL" id="QDV44834.1"/>
    </source>
</evidence>
<feature type="region of interest" description="Disordered" evidence="1">
    <location>
        <begin position="163"/>
        <end position="189"/>
    </location>
</feature>
<feature type="compositionally biased region" description="Pro residues" evidence="1">
    <location>
        <begin position="173"/>
        <end position="189"/>
    </location>
</feature>
<dbReference type="OrthoDB" id="267234at2"/>
<name>A0A518HVP2_9BACT</name>
<reference evidence="2 3" key="1">
    <citation type="submission" date="2019-03" db="EMBL/GenBank/DDBJ databases">
        <title>Deep-cultivation of Planctomycetes and their phenomic and genomic characterization uncovers novel biology.</title>
        <authorList>
            <person name="Wiegand S."/>
            <person name="Jogler M."/>
            <person name="Boedeker C."/>
            <person name="Pinto D."/>
            <person name="Vollmers J."/>
            <person name="Rivas-Marin E."/>
            <person name="Kohn T."/>
            <person name="Peeters S.H."/>
            <person name="Heuer A."/>
            <person name="Rast P."/>
            <person name="Oberbeckmann S."/>
            <person name="Bunk B."/>
            <person name="Jeske O."/>
            <person name="Meyerdierks A."/>
            <person name="Storesund J.E."/>
            <person name="Kallscheuer N."/>
            <person name="Luecker S."/>
            <person name="Lage O.M."/>
            <person name="Pohl T."/>
            <person name="Merkel B.J."/>
            <person name="Hornburger P."/>
            <person name="Mueller R.-W."/>
            <person name="Bruemmer F."/>
            <person name="Labrenz M."/>
            <person name="Spormann A.M."/>
            <person name="Op den Camp H."/>
            <person name="Overmann J."/>
            <person name="Amann R."/>
            <person name="Jetten M.S.M."/>
            <person name="Mascher T."/>
            <person name="Medema M.H."/>
            <person name="Devos D.P."/>
            <person name="Kaster A.-K."/>
            <person name="Ovreas L."/>
            <person name="Rohde M."/>
            <person name="Galperin M.Y."/>
            <person name="Jogler C."/>
        </authorList>
    </citation>
    <scope>NUCLEOTIDE SEQUENCE [LARGE SCALE GENOMIC DNA]</scope>
    <source>
        <strain evidence="2 3">Enr13</strain>
    </source>
</reference>
<keyword evidence="3" id="KW-1185">Reference proteome</keyword>
<dbReference type="EMBL" id="CP037423">
    <property type="protein sequence ID" value="QDV44834.1"/>
    <property type="molecule type" value="Genomic_DNA"/>
</dbReference>
<organism evidence="2 3">
    <name type="scientific">Stieleria neptunia</name>
    <dbReference type="NCBI Taxonomy" id="2527979"/>
    <lineage>
        <taxon>Bacteria</taxon>
        <taxon>Pseudomonadati</taxon>
        <taxon>Planctomycetota</taxon>
        <taxon>Planctomycetia</taxon>
        <taxon>Pirellulales</taxon>
        <taxon>Pirellulaceae</taxon>
        <taxon>Stieleria</taxon>
    </lineage>
</organism>
<dbReference type="RefSeq" id="WP_145389107.1">
    <property type="nucleotide sequence ID" value="NZ_CP037423.1"/>
</dbReference>
<evidence type="ECO:0000313" key="3">
    <source>
        <dbReference type="Proteomes" id="UP000319004"/>
    </source>
</evidence>
<dbReference type="KEGG" id="snep:Enr13x_47050"/>